<sequence length="40" mass="4616">MQDEGVLRTQTVTEGWRDVVTRIAFVIYEMLFRLLAVGTT</sequence>
<evidence type="ECO:0000313" key="1">
    <source>
        <dbReference type="EMBL" id="SDC24126.1"/>
    </source>
</evidence>
<dbReference type="RefSeq" id="WP_281201017.1">
    <property type="nucleotide sequence ID" value="NZ_FMZX01000001.1"/>
</dbReference>
<reference evidence="1 2" key="1">
    <citation type="submission" date="2016-10" db="EMBL/GenBank/DDBJ databases">
        <authorList>
            <person name="de Groot N.N."/>
        </authorList>
    </citation>
    <scope>NUCLEOTIDE SEQUENCE [LARGE SCALE GENOMIC DNA]</scope>
    <source>
        <strain evidence="1 2">CPCC 100156</strain>
    </source>
</reference>
<protein>
    <submittedName>
        <fullName evidence="1">Uncharacterized protein</fullName>
    </submittedName>
</protein>
<organism evidence="1 2">
    <name type="scientific">Belnapia rosea</name>
    <dbReference type="NCBI Taxonomy" id="938405"/>
    <lineage>
        <taxon>Bacteria</taxon>
        <taxon>Pseudomonadati</taxon>
        <taxon>Pseudomonadota</taxon>
        <taxon>Alphaproteobacteria</taxon>
        <taxon>Acetobacterales</taxon>
        <taxon>Roseomonadaceae</taxon>
        <taxon>Belnapia</taxon>
    </lineage>
</organism>
<dbReference type="AlphaFoldDB" id="A0A1G6K1G4"/>
<name>A0A1G6K1G4_9PROT</name>
<proteinExistence type="predicted"/>
<keyword evidence="2" id="KW-1185">Reference proteome</keyword>
<gene>
    <name evidence="1" type="ORF">SAMN04487779_1001332</name>
</gene>
<dbReference type="Proteomes" id="UP000198925">
    <property type="component" value="Unassembled WGS sequence"/>
</dbReference>
<dbReference type="EMBL" id="FMZX01000001">
    <property type="protein sequence ID" value="SDC24126.1"/>
    <property type="molecule type" value="Genomic_DNA"/>
</dbReference>
<evidence type="ECO:0000313" key="2">
    <source>
        <dbReference type="Proteomes" id="UP000198925"/>
    </source>
</evidence>
<accession>A0A1G6K1G4</accession>